<dbReference type="GO" id="GO:0008168">
    <property type="term" value="F:methyltransferase activity"/>
    <property type="evidence" value="ECO:0007669"/>
    <property type="project" value="UniProtKB-KW"/>
</dbReference>
<evidence type="ECO:0000313" key="3">
    <source>
        <dbReference type="Proteomes" id="UP000239494"/>
    </source>
</evidence>
<keyword evidence="3" id="KW-1185">Reference proteome</keyword>
<evidence type="ECO:0000259" key="1">
    <source>
        <dbReference type="Pfam" id="PF13649"/>
    </source>
</evidence>
<keyword evidence="2" id="KW-0808">Transferase</keyword>
<accession>A0A2T0SV65</accession>
<comment type="caution">
    <text evidence="2">The sequence shown here is derived from an EMBL/GenBank/DDBJ whole genome shotgun (WGS) entry which is preliminary data.</text>
</comment>
<dbReference type="InterPro" id="IPR029063">
    <property type="entry name" value="SAM-dependent_MTases_sf"/>
</dbReference>
<dbReference type="GO" id="GO:0032259">
    <property type="term" value="P:methylation"/>
    <property type="evidence" value="ECO:0007669"/>
    <property type="project" value="UniProtKB-KW"/>
</dbReference>
<dbReference type="Gene3D" id="3.40.50.150">
    <property type="entry name" value="Vaccinia Virus protein VP39"/>
    <property type="match status" value="1"/>
</dbReference>
<name>A0A2T0SV65_9PSEU</name>
<dbReference type="CDD" id="cd02440">
    <property type="entry name" value="AdoMet_MTases"/>
    <property type="match status" value="1"/>
</dbReference>
<sequence>MTDLPADWSAWRDRVDVSTYDDRWRRMAAAGHDPHGEASLVMSYSPGSVLDGGCGTGRVAIELAGRGVHVVGVDHDQTMLTAARGKAPDLRWVQSGLESMALDELFDLVVLAGNVIPYASPDVRATAVATCASHLSPGGRLVAGFQLRPDWPSVVEYDGWCEVAGLRLEDRWATWDREPYAGGNYAVSVHVKQ</sequence>
<proteinExistence type="predicted"/>
<keyword evidence="2" id="KW-0489">Methyltransferase</keyword>
<dbReference type="Proteomes" id="UP000239494">
    <property type="component" value="Unassembled WGS sequence"/>
</dbReference>
<dbReference type="AlphaFoldDB" id="A0A2T0SV65"/>
<organism evidence="2 3">
    <name type="scientific">Umezawaea tangerina</name>
    <dbReference type="NCBI Taxonomy" id="84725"/>
    <lineage>
        <taxon>Bacteria</taxon>
        <taxon>Bacillati</taxon>
        <taxon>Actinomycetota</taxon>
        <taxon>Actinomycetes</taxon>
        <taxon>Pseudonocardiales</taxon>
        <taxon>Pseudonocardiaceae</taxon>
        <taxon>Umezawaea</taxon>
    </lineage>
</organism>
<gene>
    <name evidence="2" type="ORF">CLV43_110117</name>
</gene>
<dbReference type="RefSeq" id="WP_245887122.1">
    <property type="nucleotide sequence ID" value="NZ_PVTF01000010.1"/>
</dbReference>
<dbReference type="PANTHER" id="PTHR43464:SF83">
    <property type="entry name" value="MALONYL-[ACYL-CARRIER PROTEIN] O-METHYLTRANSFERASE"/>
    <property type="match status" value="1"/>
</dbReference>
<dbReference type="EMBL" id="PVTF01000010">
    <property type="protein sequence ID" value="PRY37306.1"/>
    <property type="molecule type" value="Genomic_DNA"/>
</dbReference>
<evidence type="ECO:0000313" key="2">
    <source>
        <dbReference type="EMBL" id="PRY37306.1"/>
    </source>
</evidence>
<dbReference type="Pfam" id="PF13649">
    <property type="entry name" value="Methyltransf_25"/>
    <property type="match status" value="1"/>
</dbReference>
<dbReference type="InterPro" id="IPR041698">
    <property type="entry name" value="Methyltransf_25"/>
</dbReference>
<dbReference type="PANTHER" id="PTHR43464">
    <property type="entry name" value="METHYLTRANSFERASE"/>
    <property type="match status" value="1"/>
</dbReference>
<reference evidence="2 3" key="1">
    <citation type="submission" date="2018-03" db="EMBL/GenBank/DDBJ databases">
        <title>Genomic Encyclopedia of Archaeal and Bacterial Type Strains, Phase II (KMG-II): from individual species to whole genera.</title>
        <authorList>
            <person name="Goeker M."/>
        </authorList>
    </citation>
    <scope>NUCLEOTIDE SEQUENCE [LARGE SCALE GENOMIC DNA]</scope>
    <source>
        <strain evidence="2 3">DSM 44720</strain>
    </source>
</reference>
<feature type="domain" description="Methyltransferase" evidence="1">
    <location>
        <begin position="49"/>
        <end position="139"/>
    </location>
</feature>
<protein>
    <submittedName>
        <fullName evidence="2">Methyltransferase family protein</fullName>
    </submittedName>
</protein>
<dbReference type="SUPFAM" id="SSF53335">
    <property type="entry name" value="S-adenosyl-L-methionine-dependent methyltransferases"/>
    <property type="match status" value="1"/>
</dbReference>